<accession>A0A9N9HKZ9</accession>
<gene>
    <name evidence="1" type="ORF">RFULGI_LOCUS9756</name>
</gene>
<protein>
    <submittedName>
        <fullName evidence="1">7219_t:CDS:1</fullName>
    </submittedName>
</protein>
<organism evidence="1 2">
    <name type="scientific">Racocetra fulgida</name>
    <dbReference type="NCBI Taxonomy" id="60492"/>
    <lineage>
        <taxon>Eukaryota</taxon>
        <taxon>Fungi</taxon>
        <taxon>Fungi incertae sedis</taxon>
        <taxon>Mucoromycota</taxon>
        <taxon>Glomeromycotina</taxon>
        <taxon>Glomeromycetes</taxon>
        <taxon>Diversisporales</taxon>
        <taxon>Gigasporaceae</taxon>
        <taxon>Racocetra</taxon>
    </lineage>
</organism>
<dbReference type="Proteomes" id="UP000789396">
    <property type="component" value="Unassembled WGS sequence"/>
</dbReference>
<keyword evidence="2" id="KW-1185">Reference proteome</keyword>
<name>A0A9N9HKZ9_9GLOM</name>
<evidence type="ECO:0000313" key="1">
    <source>
        <dbReference type="EMBL" id="CAG8684477.1"/>
    </source>
</evidence>
<proteinExistence type="predicted"/>
<sequence>DVQFVSKLGSNSEETVEEEPKKVFERHRDNLVNKLKSCCLCKKKCSNKISLDLLQSLALENAFYRFRRWVQEKQSMLPSFYENTDHSPVIKLQDDLELSKIVIKKPSKDVCDKYTLFKHALKERSNVNENLNDQFATHIYDYRAIREAYKNDIQIAKKFD</sequence>
<reference evidence="1" key="1">
    <citation type="submission" date="2021-06" db="EMBL/GenBank/DDBJ databases">
        <authorList>
            <person name="Kallberg Y."/>
            <person name="Tangrot J."/>
            <person name="Rosling A."/>
        </authorList>
    </citation>
    <scope>NUCLEOTIDE SEQUENCE</scope>
    <source>
        <strain evidence="1">IN212</strain>
    </source>
</reference>
<dbReference type="AlphaFoldDB" id="A0A9N9HKZ9"/>
<dbReference type="EMBL" id="CAJVPZ010018088">
    <property type="protein sequence ID" value="CAG8684477.1"/>
    <property type="molecule type" value="Genomic_DNA"/>
</dbReference>
<comment type="caution">
    <text evidence="1">The sequence shown here is derived from an EMBL/GenBank/DDBJ whole genome shotgun (WGS) entry which is preliminary data.</text>
</comment>
<evidence type="ECO:0000313" key="2">
    <source>
        <dbReference type="Proteomes" id="UP000789396"/>
    </source>
</evidence>
<dbReference type="OrthoDB" id="10499284at2759"/>
<feature type="non-terminal residue" evidence="1">
    <location>
        <position position="160"/>
    </location>
</feature>